<dbReference type="RefSeq" id="WP_135413434.1">
    <property type="nucleotide sequence ID" value="NZ_SRLB01000002.1"/>
</dbReference>
<dbReference type="EMBL" id="SRLB01000002">
    <property type="protein sequence ID" value="TGE01971.1"/>
    <property type="molecule type" value="Genomic_DNA"/>
</dbReference>
<evidence type="ECO:0000313" key="2">
    <source>
        <dbReference type="Proteomes" id="UP000297535"/>
    </source>
</evidence>
<protein>
    <submittedName>
        <fullName evidence="1">Uncharacterized protein</fullName>
    </submittedName>
</protein>
<gene>
    <name evidence="1" type="ORF">EU555_04715</name>
</gene>
<keyword evidence="2" id="KW-1185">Reference proteome</keyword>
<proteinExistence type="predicted"/>
<sequence length="170" mass="17864">MNNDFSTTVAIEAIRSALSGKNSQLSDSARTALVNDIASRVIVNSDGSTLWKGDDGEFDYRDGAFTSPFTAVRNMVRANPARFGVGIPAPETNAGPPTPVVPKSPADLSKLTPSEVMRLARENPEIRAHFASNPLGNAKTIPNMTELMVAARSGDNAALAALNARVGGAR</sequence>
<dbReference type="Proteomes" id="UP000297535">
    <property type="component" value="Unassembled WGS sequence"/>
</dbReference>
<dbReference type="AlphaFoldDB" id="A0A4Z0NW51"/>
<comment type="caution">
    <text evidence="1">The sequence shown here is derived from an EMBL/GenBank/DDBJ whole genome shotgun (WGS) entry which is preliminary data.</text>
</comment>
<evidence type="ECO:0000313" key="1">
    <source>
        <dbReference type="EMBL" id="TGE01971.1"/>
    </source>
</evidence>
<accession>A0A4Z0NW51</accession>
<organism evidence="1 2">
    <name type="scientific">Methylobacterium nonmethylotrophicum</name>
    <dbReference type="NCBI Taxonomy" id="1141884"/>
    <lineage>
        <taxon>Bacteria</taxon>
        <taxon>Pseudomonadati</taxon>
        <taxon>Pseudomonadota</taxon>
        <taxon>Alphaproteobacteria</taxon>
        <taxon>Hyphomicrobiales</taxon>
        <taxon>Methylobacteriaceae</taxon>
        <taxon>Methylobacterium</taxon>
    </lineage>
</organism>
<reference evidence="1 2" key="1">
    <citation type="submission" date="2019-04" db="EMBL/GenBank/DDBJ databases">
        <authorList>
            <person name="Feng G."/>
            <person name="Zhu H."/>
        </authorList>
    </citation>
    <scope>NUCLEOTIDE SEQUENCE [LARGE SCALE GENOMIC DNA]</scope>
    <source>
        <strain evidence="1 2">6HR-1</strain>
    </source>
</reference>
<name>A0A4Z0NW51_9HYPH</name>